<accession>A0ABQ4MHV1</accession>
<dbReference type="InterPro" id="IPR052411">
    <property type="entry name" value="c-mor_Regulatory_Protein"/>
</dbReference>
<dbReference type="EMBL" id="BOSL01000020">
    <property type="protein sequence ID" value="GIP55553.1"/>
    <property type="molecule type" value="Genomic_DNA"/>
</dbReference>
<dbReference type="Gene3D" id="1.10.10.60">
    <property type="entry name" value="Homeodomain-like"/>
    <property type="match status" value="1"/>
</dbReference>
<proteinExistence type="predicted"/>
<comment type="caution">
    <text evidence="2">The sequence shown here is derived from an EMBL/GenBank/DDBJ whole genome shotgun (WGS) entry which is preliminary data.</text>
</comment>
<dbReference type="InterPro" id="IPR014875">
    <property type="entry name" value="Mor_transcription_activator"/>
</dbReference>
<dbReference type="PANTHER" id="PTHR37812">
    <property type="entry name" value="MU-LIKE PROPHAGE FLUMU PROTEIN C"/>
    <property type="match status" value="1"/>
</dbReference>
<dbReference type="PANTHER" id="PTHR37812:SF1">
    <property type="entry name" value="MU-LIKE PROPHAGE FLUMU PROTEIN C"/>
    <property type="match status" value="1"/>
</dbReference>
<dbReference type="Proteomes" id="UP000679992">
    <property type="component" value="Unassembled WGS sequence"/>
</dbReference>
<evidence type="ECO:0000313" key="3">
    <source>
        <dbReference type="Proteomes" id="UP000679992"/>
    </source>
</evidence>
<keyword evidence="3" id="KW-1185">Reference proteome</keyword>
<name>A0ABQ4MHV1_9BACL</name>
<protein>
    <recommendedName>
        <fullName evidence="1">Mor transcription activator domain-containing protein</fullName>
    </recommendedName>
</protein>
<feature type="domain" description="Mor transcription activator" evidence="1">
    <location>
        <begin position="19"/>
        <end position="94"/>
    </location>
</feature>
<dbReference type="InterPro" id="IPR049739">
    <property type="entry name" value="YraL-like"/>
</dbReference>
<dbReference type="NCBIfam" id="NF040785">
    <property type="entry name" value="CD3324_fam"/>
    <property type="match status" value="1"/>
</dbReference>
<sequence length="101" mass="11651">MIVNYKNGKDVLPPRLLKELQDYIQGELLYIPKPDCSRALWGELSGTRTSMAKRNEEIFRLYRTGHSVSDLAERFFLSDESIRKIVCKMRSSLREAAAVTE</sequence>
<dbReference type="InterPro" id="IPR009057">
    <property type="entry name" value="Homeodomain-like_sf"/>
</dbReference>
<dbReference type="SUPFAM" id="SSF46689">
    <property type="entry name" value="Homeodomain-like"/>
    <property type="match status" value="1"/>
</dbReference>
<dbReference type="Pfam" id="PF08765">
    <property type="entry name" value="Mor"/>
    <property type="match status" value="1"/>
</dbReference>
<gene>
    <name evidence="2" type="primary">yraL_3</name>
    <name evidence="2" type="ORF">J42TS3_45880</name>
</gene>
<evidence type="ECO:0000259" key="1">
    <source>
        <dbReference type="Pfam" id="PF08765"/>
    </source>
</evidence>
<evidence type="ECO:0000313" key="2">
    <source>
        <dbReference type="EMBL" id="GIP55553.1"/>
    </source>
</evidence>
<reference evidence="2 3" key="1">
    <citation type="submission" date="2021-03" db="EMBL/GenBank/DDBJ databases">
        <title>Antimicrobial resistance genes in bacteria isolated from Japanese honey, and their potential for conferring macrolide and lincosamide resistance in the American foulbrood pathogen Paenibacillus larvae.</title>
        <authorList>
            <person name="Okamoto M."/>
            <person name="Kumagai M."/>
            <person name="Kanamori H."/>
            <person name="Takamatsu D."/>
        </authorList>
    </citation>
    <scope>NUCLEOTIDE SEQUENCE [LARGE SCALE GENOMIC DNA]</scope>
    <source>
        <strain evidence="2 3">J42TS3</strain>
    </source>
</reference>
<organism evidence="2 3">
    <name type="scientific">Paenibacillus vini</name>
    <dbReference type="NCBI Taxonomy" id="1476024"/>
    <lineage>
        <taxon>Bacteria</taxon>
        <taxon>Bacillati</taxon>
        <taxon>Bacillota</taxon>
        <taxon>Bacilli</taxon>
        <taxon>Bacillales</taxon>
        <taxon>Paenibacillaceae</taxon>
        <taxon>Paenibacillus</taxon>
    </lineage>
</organism>